<evidence type="ECO:0000256" key="2">
    <source>
        <dbReference type="ARBA" id="ARBA00023004"/>
    </source>
</evidence>
<accession>K2G8S9</accession>
<dbReference type="EMBL" id="AMFJ01000766">
    <property type="protein sequence ID" value="EKE26529.1"/>
    <property type="molecule type" value="Genomic_DNA"/>
</dbReference>
<evidence type="ECO:0000256" key="3">
    <source>
        <dbReference type="ARBA" id="ARBA00023014"/>
    </source>
</evidence>
<reference evidence="5" key="1">
    <citation type="journal article" date="2012" name="Science">
        <title>Fermentation, hydrogen, and sulfur metabolism in multiple uncultivated bacterial phyla.</title>
        <authorList>
            <person name="Wrighton K.C."/>
            <person name="Thomas B.C."/>
            <person name="Sharon I."/>
            <person name="Miller C.S."/>
            <person name="Castelle C.J."/>
            <person name="VerBerkmoes N.C."/>
            <person name="Wilkins M.J."/>
            <person name="Hettich R.L."/>
            <person name="Lipton M.S."/>
            <person name="Williams K.H."/>
            <person name="Long P.E."/>
            <person name="Banfield J.F."/>
        </authorList>
    </citation>
    <scope>NUCLEOTIDE SEQUENCE [LARGE SCALE GENOMIC DNA]</scope>
</reference>
<comment type="caution">
    <text evidence="5">The sequence shown here is derived from an EMBL/GenBank/DDBJ whole genome shotgun (WGS) entry which is preliminary data.</text>
</comment>
<feature type="domain" description="4Fe-4S ferredoxin-type" evidence="4">
    <location>
        <begin position="34"/>
        <end position="63"/>
    </location>
</feature>
<proteinExistence type="predicted"/>
<dbReference type="GO" id="GO:0046872">
    <property type="term" value="F:metal ion binding"/>
    <property type="evidence" value="ECO:0007669"/>
    <property type="project" value="UniProtKB-KW"/>
</dbReference>
<dbReference type="InterPro" id="IPR017900">
    <property type="entry name" value="4Fe4S_Fe_S_CS"/>
</dbReference>
<dbReference type="InterPro" id="IPR036249">
    <property type="entry name" value="Thioredoxin-like_sf"/>
</dbReference>
<dbReference type="SUPFAM" id="SSF54862">
    <property type="entry name" value="4Fe-4S ferredoxins"/>
    <property type="match status" value="1"/>
</dbReference>
<keyword evidence="3" id="KW-0411">Iron-sulfur</keyword>
<gene>
    <name evidence="5" type="ORF">ACD_4C00250G0001</name>
</gene>
<protein>
    <recommendedName>
        <fullName evidence="4">4Fe-4S ferredoxin-type domain-containing protein</fullName>
    </recommendedName>
</protein>
<keyword evidence="2" id="KW-0408">Iron</keyword>
<organism evidence="5">
    <name type="scientific">uncultured bacterium</name>
    <name type="common">gcode 4</name>
    <dbReference type="NCBI Taxonomy" id="1234023"/>
    <lineage>
        <taxon>Bacteria</taxon>
        <taxon>environmental samples</taxon>
    </lineage>
</organism>
<dbReference type="Gene3D" id="3.30.70.20">
    <property type="match status" value="1"/>
</dbReference>
<evidence type="ECO:0000256" key="1">
    <source>
        <dbReference type="ARBA" id="ARBA00022723"/>
    </source>
</evidence>
<dbReference type="Pfam" id="PF00037">
    <property type="entry name" value="Fer4"/>
    <property type="match status" value="1"/>
</dbReference>
<dbReference type="PROSITE" id="PS51379">
    <property type="entry name" value="4FE4S_FER_2"/>
    <property type="match status" value="1"/>
</dbReference>
<evidence type="ECO:0000259" key="4">
    <source>
        <dbReference type="PROSITE" id="PS51379"/>
    </source>
</evidence>
<dbReference type="PROSITE" id="PS00198">
    <property type="entry name" value="4FE4S_FER_1"/>
    <property type="match status" value="1"/>
</dbReference>
<evidence type="ECO:0000313" key="5">
    <source>
        <dbReference type="EMBL" id="EKE26529.1"/>
    </source>
</evidence>
<dbReference type="AlphaFoldDB" id="K2G8S9"/>
<sequence length="202" mass="23779">MSVLINHKICDNAPECDWIKACPFWAFIWDSKTKSITIDNSKCTSCWICEKACPIGAIKVAKTKEEYEKIKKEFNADPRKVSDLFVDRYWSEPMKVSFLIDVNKIDFYVKETGKPLILELFNENSIECLIKSIPVKDLLQNMDVVYRKVEITWSFVSKFDIKNYPSLLIFNQWKFLWKIEGYYDTSRKDELKSKISEVLQKA</sequence>
<dbReference type="InterPro" id="IPR017896">
    <property type="entry name" value="4Fe4S_Fe-S-bd"/>
</dbReference>
<dbReference type="SUPFAM" id="SSF52833">
    <property type="entry name" value="Thioredoxin-like"/>
    <property type="match status" value="1"/>
</dbReference>
<dbReference type="GO" id="GO:0051536">
    <property type="term" value="F:iron-sulfur cluster binding"/>
    <property type="evidence" value="ECO:0007669"/>
    <property type="project" value="UniProtKB-KW"/>
</dbReference>
<keyword evidence="1" id="KW-0479">Metal-binding</keyword>
<name>K2G8S9_9BACT</name>